<evidence type="ECO:0000256" key="2">
    <source>
        <dbReference type="ARBA" id="ARBA00022862"/>
    </source>
</evidence>
<dbReference type="InterPro" id="IPR019479">
    <property type="entry name" value="Peroxiredoxin_C"/>
</dbReference>
<keyword evidence="9" id="KW-1185">Reference proteome</keyword>
<keyword evidence="6" id="KW-0732">Signal</keyword>
<dbReference type="Proteomes" id="UP001159427">
    <property type="component" value="Unassembled WGS sequence"/>
</dbReference>
<feature type="chain" id="PRO_5047317426" description="Thioredoxin domain-containing protein" evidence="6">
    <location>
        <begin position="18"/>
        <end position="198"/>
    </location>
</feature>
<evidence type="ECO:0000313" key="8">
    <source>
        <dbReference type="EMBL" id="CAH3019184.1"/>
    </source>
</evidence>
<dbReference type="InterPro" id="IPR036249">
    <property type="entry name" value="Thioredoxin-like_sf"/>
</dbReference>
<dbReference type="Pfam" id="PF00578">
    <property type="entry name" value="AhpC-TSA"/>
    <property type="match status" value="1"/>
</dbReference>
<dbReference type="CDD" id="cd03016">
    <property type="entry name" value="PRX_1cys"/>
    <property type="match status" value="1"/>
</dbReference>
<dbReference type="SUPFAM" id="SSF52833">
    <property type="entry name" value="Thioredoxin-like"/>
    <property type="match status" value="1"/>
</dbReference>
<keyword evidence="4" id="KW-0676">Redox-active center</keyword>
<dbReference type="InterPro" id="IPR024706">
    <property type="entry name" value="Peroxiredoxin_AhpC-typ"/>
</dbReference>
<dbReference type="PROSITE" id="PS51352">
    <property type="entry name" value="THIOREDOXIN_2"/>
    <property type="match status" value="1"/>
</dbReference>
<reference evidence="8 9" key="1">
    <citation type="submission" date="2022-05" db="EMBL/GenBank/DDBJ databases">
        <authorList>
            <consortium name="Genoscope - CEA"/>
            <person name="William W."/>
        </authorList>
    </citation>
    <scope>NUCLEOTIDE SEQUENCE [LARGE SCALE GENOMIC DNA]</scope>
</reference>
<name>A0ABN8LPQ2_9CNID</name>
<dbReference type="Gene3D" id="3.30.1020.10">
    <property type="entry name" value="Antioxidant, Horf6, Chain A, domain2"/>
    <property type="match status" value="1"/>
</dbReference>
<dbReference type="PANTHER" id="PTHR43503">
    <property type="entry name" value="MCG48959-RELATED"/>
    <property type="match status" value="1"/>
</dbReference>
<dbReference type="InterPro" id="IPR013766">
    <property type="entry name" value="Thioredoxin_domain"/>
</dbReference>
<protein>
    <recommendedName>
        <fullName evidence="7">Thioredoxin domain-containing protein</fullName>
    </recommendedName>
</protein>
<feature type="signal peptide" evidence="6">
    <location>
        <begin position="1"/>
        <end position="17"/>
    </location>
</feature>
<dbReference type="InterPro" id="IPR045020">
    <property type="entry name" value="PRX_1cys"/>
</dbReference>
<evidence type="ECO:0000259" key="7">
    <source>
        <dbReference type="PROSITE" id="PS51352"/>
    </source>
</evidence>
<feature type="non-terminal residue" evidence="8">
    <location>
        <position position="1"/>
    </location>
</feature>
<keyword evidence="2" id="KW-0049">Antioxidant</keyword>
<evidence type="ECO:0000256" key="6">
    <source>
        <dbReference type="SAM" id="SignalP"/>
    </source>
</evidence>
<feature type="domain" description="Thioredoxin" evidence="7">
    <location>
        <begin position="1"/>
        <end position="142"/>
    </location>
</feature>
<dbReference type="EMBL" id="CALNXI010000108">
    <property type="protein sequence ID" value="CAH3019184.1"/>
    <property type="molecule type" value="Genomic_DNA"/>
</dbReference>
<dbReference type="Pfam" id="PF10417">
    <property type="entry name" value="1-cysPrx_C"/>
    <property type="match status" value="1"/>
</dbReference>
<dbReference type="InterPro" id="IPR000866">
    <property type="entry name" value="AhpC/TSA"/>
</dbReference>
<evidence type="ECO:0000256" key="4">
    <source>
        <dbReference type="ARBA" id="ARBA00023284"/>
    </source>
</evidence>
<accession>A0ABN8LPQ2</accession>
<evidence type="ECO:0000313" key="9">
    <source>
        <dbReference type="Proteomes" id="UP001159427"/>
    </source>
</evidence>
<keyword evidence="3" id="KW-0560">Oxidoreductase</keyword>
<comment type="caution">
    <text evidence="8">The sequence shown here is derived from an EMBL/GenBank/DDBJ whole genome shotgun (WGS) entry which is preliminary data.</text>
</comment>
<sequence>LIYFVSWAILFSHPADYTPVCTTELGRVANLASEFEKRGVKLIALSCDGVESHQGWIKDIVDYSKYAESEFPYPIIADEKRELAILLGMIDPDEKDAQGLPLTARAVFIIGPDKKLKLSLLYPATTGRNFNEILRVVDSLQLTATKKVATPADWKAGGDCMVLPTVKQEDVPELFPKGVKVTEMPSGKPYMRFTPQPE</sequence>
<dbReference type="PIRSF" id="PIRSF000239">
    <property type="entry name" value="AHPC"/>
    <property type="match status" value="1"/>
</dbReference>
<evidence type="ECO:0000256" key="1">
    <source>
        <dbReference type="ARBA" id="ARBA00022559"/>
    </source>
</evidence>
<dbReference type="PANTHER" id="PTHR43503:SF4">
    <property type="entry name" value="PEROXIREDOXIN-6"/>
    <property type="match status" value="1"/>
</dbReference>
<gene>
    <name evidence="8" type="ORF">PEVE_00001455</name>
</gene>
<comment type="similarity">
    <text evidence="5">Belongs to the peroxiredoxin family. Prx6 subfamily.</text>
</comment>
<evidence type="ECO:0000256" key="5">
    <source>
        <dbReference type="ARBA" id="ARBA00025719"/>
    </source>
</evidence>
<keyword evidence="1" id="KW-0575">Peroxidase</keyword>
<dbReference type="Gene3D" id="3.40.30.10">
    <property type="entry name" value="Glutaredoxin"/>
    <property type="match status" value="1"/>
</dbReference>
<organism evidence="8 9">
    <name type="scientific">Porites evermanni</name>
    <dbReference type="NCBI Taxonomy" id="104178"/>
    <lineage>
        <taxon>Eukaryota</taxon>
        <taxon>Metazoa</taxon>
        <taxon>Cnidaria</taxon>
        <taxon>Anthozoa</taxon>
        <taxon>Hexacorallia</taxon>
        <taxon>Scleractinia</taxon>
        <taxon>Fungiina</taxon>
        <taxon>Poritidae</taxon>
        <taxon>Porites</taxon>
    </lineage>
</organism>
<evidence type="ECO:0000256" key="3">
    <source>
        <dbReference type="ARBA" id="ARBA00023002"/>
    </source>
</evidence>
<proteinExistence type="inferred from homology"/>